<accession>A0A326UA89</accession>
<evidence type="ECO:0000256" key="1">
    <source>
        <dbReference type="ARBA" id="ARBA00023015"/>
    </source>
</evidence>
<dbReference type="RefSeq" id="WP_111322085.1">
    <property type="nucleotide sequence ID" value="NZ_BIFX01000003.1"/>
</dbReference>
<dbReference type="GO" id="GO:0003677">
    <property type="term" value="F:DNA binding"/>
    <property type="evidence" value="ECO:0007669"/>
    <property type="project" value="UniProtKB-KW"/>
</dbReference>
<keyword evidence="4" id="KW-0175">Coiled coil</keyword>
<keyword evidence="1" id="KW-0805">Transcription regulation</keyword>
<reference evidence="6 7" key="1">
    <citation type="submission" date="2018-06" db="EMBL/GenBank/DDBJ databases">
        <title>Genomic Encyclopedia of Archaeal and Bacterial Type Strains, Phase II (KMG-II): from individual species to whole genera.</title>
        <authorList>
            <person name="Goeker M."/>
        </authorList>
    </citation>
    <scope>NUCLEOTIDE SEQUENCE [LARGE SCALE GENOMIC DNA]</scope>
    <source>
        <strain evidence="6 7">ATCC BAA-1881</strain>
    </source>
</reference>
<evidence type="ECO:0000313" key="6">
    <source>
        <dbReference type="EMBL" id="PZW31283.1"/>
    </source>
</evidence>
<keyword evidence="7" id="KW-1185">Reference proteome</keyword>
<comment type="caution">
    <text evidence="6">The sequence shown here is derived from an EMBL/GenBank/DDBJ whole genome shotgun (WGS) entry which is preliminary data.</text>
</comment>
<dbReference type="PRINTS" id="PR00038">
    <property type="entry name" value="HTHLUXR"/>
</dbReference>
<dbReference type="Proteomes" id="UP000248806">
    <property type="component" value="Unassembled WGS sequence"/>
</dbReference>
<dbReference type="InterPro" id="IPR041617">
    <property type="entry name" value="TPR_MalT"/>
</dbReference>
<organism evidence="6 7">
    <name type="scientific">Thermosporothrix hazakensis</name>
    <dbReference type="NCBI Taxonomy" id="644383"/>
    <lineage>
        <taxon>Bacteria</taxon>
        <taxon>Bacillati</taxon>
        <taxon>Chloroflexota</taxon>
        <taxon>Ktedonobacteria</taxon>
        <taxon>Ktedonobacterales</taxon>
        <taxon>Thermosporotrichaceae</taxon>
        <taxon>Thermosporothrix</taxon>
    </lineage>
</organism>
<proteinExistence type="predicted"/>
<evidence type="ECO:0000256" key="3">
    <source>
        <dbReference type="ARBA" id="ARBA00023163"/>
    </source>
</evidence>
<dbReference type="Gene3D" id="1.10.10.10">
    <property type="entry name" value="Winged helix-like DNA-binding domain superfamily/Winged helix DNA-binding domain"/>
    <property type="match status" value="1"/>
</dbReference>
<dbReference type="InterPro" id="IPR000792">
    <property type="entry name" value="Tscrpt_reg_LuxR_C"/>
</dbReference>
<name>A0A326UA89_THEHA</name>
<protein>
    <submittedName>
        <fullName evidence="6">LuxR family maltose regulon positive regulatory protein</fullName>
    </submittedName>
</protein>
<dbReference type="InterPro" id="IPR036388">
    <property type="entry name" value="WH-like_DNA-bd_sf"/>
</dbReference>
<evidence type="ECO:0000259" key="5">
    <source>
        <dbReference type="PROSITE" id="PS50043"/>
    </source>
</evidence>
<dbReference type="PROSITE" id="PS00622">
    <property type="entry name" value="HTH_LUXR_1"/>
    <property type="match status" value="1"/>
</dbReference>
<dbReference type="InterPro" id="IPR016032">
    <property type="entry name" value="Sig_transdc_resp-reg_C-effctor"/>
</dbReference>
<dbReference type="SMART" id="SM00421">
    <property type="entry name" value="HTH_LUXR"/>
    <property type="match status" value="1"/>
</dbReference>
<dbReference type="PROSITE" id="PS50043">
    <property type="entry name" value="HTH_LUXR_2"/>
    <property type="match status" value="1"/>
</dbReference>
<sequence>MPRQTAFKLLWEPARERYVVDIAVDIAINIAGDMTVPCQQIEVESQDWFQWLEYVPSFSFQDRRGYTCTLRKERVQRGGAYWYAYRRQQRKMVKRYLGHSKNLTVARLEQVAEQLNIPTETPELTAEHVQELLRQGRLHQAAALLRRLLEGAEAEKSRLLLAQSEIAYEWNDLSAARRALEEGIACGRPEEQLDGYVLLARLALAEGQMQEAEQALQQAEALAQQLHAASLARVAGMRALLALKQEQREQMLLWAQEQQADENTSLFESLVLARVLLAQGRIADATSLLKQLAVHQEARNGSLIEIRMLQALVAHAQTRNEEAVSLLMQALSQAASEGYMRLFVDEGRVMQELLLRVREQHGRKPASLLHYLDRLLAAFPPAPHQASTHESLSKRELEVLALLAQGCSNQEIAGRLVVAVSTVKSHIKHLFAKLGVQRRSQAVKKAKAAGLLDA</sequence>
<dbReference type="PANTHER" id="PTHR44688">
    <property type="entry name" value="DNA-BINDING TRANSCRIPTIONAL ACTIVATOR DEVR_DOSR"/>
    <property type="match status" value="1"/>
</dbReference>
<dbReference type="Pfam" id="PF17874">
    <property type="entry name" value="TPR_MalT"/>
    <property type="match status" value="1"/>
</dbReference>
<dbReference type="EMBL" id="QKUF01000006">
    <property type="protein sequence ID" value="PZW31283.1"/>
    <property type="molecule type" value="Genomic_DNA"/>
</dbReference>
<dbReference type="GO" id="GO:0006355">
    <property type="term" value="P:regulation of DNA-templated transcription"/>
    <property type="evidence" value="ECO:0007669"/>
    <property type="project" value="InterPro"/>
</dbReference>
<keyword evidence="2" id="KW-0238">DNA-binding</keyword>
<gene>
    <name evidence="6" type="ORF">EI42_02380</name>
</gene>
<evidence type="ECO:0000256" key="4">
    <source>
        <dbReference type="SAM" id="Coils"/>
    </source>
</evidence>
<keyword evidence="3" id="KW-0804">Transcription</keyword>
<evidence type="ECO:0000313" key="7">
    <source>
        <dbReference type="Proteomes" id="UP000248806"/>
    </source>
</evidence>
<dbReference type="SUPFAM" id="SSF46894">
    <property type="entry name" value="C-terminal effector domain of the bipartite response regulators"/>
    <property type="match status" value="1"/>
</dbReference>
<dbReference type="SUPFAM" id="SSF48452">
    <property type="entry name" value="TPR-like"/>
    <property type="match status" value="1"/>
</dbReference>
<dbReference type="Gene3D" id="1.25.40.10">
    <property type="entry name" value="Tetratricopeptide repeat domain"/>
    <property type="match status" value="1"/>
</dbReference>
<dbReference type="AlphaFoldDB" id="A0A326UA89"/>
<dbReference type="PANTHER" id="PTHR44688:SF16">
    <property type="entry name" value="DNA-BINDING TRANSCRIPTIONAL ACTIVATOR DEVR_DOSR"/>
    <property type="match status" value="1"/>
</dbReference>
<feature type="coiled-coil region" evidence="4">
    <location>
        <begin position="202"/>
        <end position="232"/>
    </location>
</feature>
<evidence type="ECO:0000256" key="2">
    <source>
        <dbReference type="ARBA" id="ARBA00023125"/>
    </source>
</evidence>
<dbReference type="CDD" id="cd06170">
    <property type="entry name" value="LuxR_C_like"/>
    <property type="match status" value="1"/>
</dbReference>
<feature type="domain" description="HTH luxR-type" evidence="5">
    <location>
        <begin position="385"/>
        <end position="450"/>
    </location>
</feature>
<dbReference type="Pfam" id="PF00196">
    <property type="entry name" value="GerE"/>
    <property type="match status" value="1"/>
</dbReference>
<dbReference type="InterPro" id="IPR011990">
    <property type="entry name" value="TPR-like_helical_dom_sf"/>
</dbReference>